<proteinExistence type="predicted"/>
<name>A0AA37WT68_9HYPH</name>
<protein>
    <submittedName>
        <fullName evidence="1">Uncharacterized protein</fullName>
    </submittedName>
</protein>
<gene>
    <name evidence="1" type="ORF">GCM10007890_39340</name>
</gene>
<reference evidence="2" key="1">
    <citation type="journal article" date="2019" name="Int. J. Syst. Evol. Microbiol.">
        <title>The Global Catalogue of Microorganisms (GCM) 10K type strain sequencing project: providing services to taxonomists for standard genome sequencing and annotation.</title>
        <authorList>
            <consortium name="The Broad Institute Genomics Platform"/>
            <consortium name="The Broad Institute Genome Sequencing Center for Infectious Disease"/>
            <person name="Wu L."/>
            <person name="Ma J."/>
        </authorList>
    </citation>
    <scope>NUCLEOTIDE SEQUENCE [LARGE SCALE GENOMIC DNA]</scope>
    <source>
        <strain evidence="2">NBRC 103632</strain>
    </source>
</reference>
<dbReference type="Proteomes" id="UP001157440">
    <property type="component" value="Unassembled WGS sequence"/>
</dbReference>
<evidence type="ECO:0000313" key="2">
    <source>
        <dbReference type="Proteomes" id="UP001157440"/>
    </source>
</evidence>
<evidence type="ECO:0000313" key="1">
    <source>
        <dbReference type="EMBL" id="GLS71921.1"/>
    </source>
</evidence>
<accession>A0AA37WT68</accession>
<organism evidence="1 2">
    <name type="scientific">Methylobacterium tardum</name>
    <dbReference type="NCBI Taxonomy" id="374432"/>
    <lineage>
        <taxon>Bacteria</taxon>
        <taxon>Pseudomonadati</taxon>
        <taxon>Pseudomonadota</taxon>
        <taxon>Alphaproteobacteria</taxon>
        <taxon>Hyphomicrobiales</taxon>
        <taxon>Methylobacteriaceae</taxon>
        <taxon>Methylobacterium</taxon>
    </lineage>
</organism>
<keyword evidence="2" id="KW-1185">Reference proteome</keyword>
<sequence>MLATMTFAGLAIVPTEGADVHLERPKPRVQMPAADRWRLRPTEPALASTTGSIRKRAETAIPAERRNVRLVYPALIEAR</sequence>
<dbReference type="AlphaFoldDB" id="A0AA37WT68"/>
<comment type="caution">
    <text evidence="1">The sequence shown here is derived from an EMBL/GenBank/DDBJ whole genome shotgun (WGS) entry which is preliminary data.</text>
</comment>
<dbReference type="EMBL" id="BSPL01000019">
    <property type="protein sequence ID" value="GLS71921.1"/>
    <property type="molecule type" value="Genomic_DNA"/>
</dbReference>
<dbReference type="RefSeq" id="WP_250102755.1">
    <property type="nucleotide sequence ID" value="NZ_CP097484.1"/>
</dbReference>